<protein>
    <submittedName>
        <fullName evidence="1">Uncharacterized protein</fullName>
    </submittedName>
</protein>
<dbReference type="EMBL" id="CAMAPF010000945">
    <property type="protein sequence ID" value="CAH9126873.1"/>
    <property type="molecule type" value="Genomic_DNA"/>
</dbReference>
<evidence type="ECO:0000313" key="1">
    <source>
        <dbReference type="EMBL" id="CAH9126873.1"/>
    </source>
</evidence>
<sequence length="71" mass="7663">MNPVSIMVTVNGSNLGTTETVNGVEGELASKLHCRRRGVVPHRSGLPVARFHLNSCCTSVVFINGGRERDK</sequence>
<dbReference type="Proteomes" id="UP001152523">
    <property type="component" value="Unassembled WGS sequence"/>
</dbReference>
<evidence type="ECO:0000313" key="2">
    <source>
        <dbReference type="Proteomes" id="UP001152523"/>
    </source>
</evidence>
<accession>A0AAV0EUC1</accession>
<dbReference type="AlphaFoldDB" id="A0AAV0EUC1"/>
<proteinExistence type="predicted"/>
<name>A0AAV0EUC1_9ASTE</name>
<organism evidence="1 2">
    <name type="scientific">Cuscuta epithymum</name>
    <dbReference type="NCBI Taxonomy" id="186058"/>
    <lineage>
        <taxon>Eukaryota</taxon>
        <taxon>Viridiplantae</taxon>
        <taxon>Streptophyta</taxon>
        <taxon>Embryophyta</taxon>
        <taxon>Tracheophyta</taxon>
        <taxon>Spermatophyta</taxon>
        <taxon>Magnoliopsida</taxon>
        <taxon>eudicotyledons</taxon>
        <taxon>Gunneridae</taxon>
        <taxon>Pentapetalae</taxon>
        <taxon>asterids</taxon>
        <taxon>lamiids</taxon>
        <taxon>Solanales</taxon>
        <taxon>Convolvulaceae</taxon>
        <taxon>Cuscuteae</taxon>
        <taxon>Cuscuta</taxon>
        <taxon>Cuscuta subgen. Cuscuta</taxon>
    </lineage>
</organism>
<keyword evidence="2" id="KW-1185">Reference proteome</keyword>
<comment type="caution">
    <text evidence="1">The sequence shown here is derived from an EMBL/GenBank/DDBJ whole genome shotgun (WGS) entry which is preliminary data.</text>
</comment>
<gene>
    <name evidence="1" type="ORF">CEPIT_LOCUS27877</name>
</gene>
<reference evidence="1" key="1">
    <citation type="submission" date="2022-07" db="EMBL/GenBank/DDBJ databases">
        <authorList>
            <person name="Macas J."/>
            <person name="Novak P."/>
            <person name="Neumann P."/>
        </authorList>
    </citation>
    <scope>NUCLEOTIDE SEQUENCE</scope>
</reference>